<comment type="caution">
    <text evidence="2">The sequence shown here is derived from an EMBL/GenBank/DDBJ whole genome shotgun (WGS) entry which is preliminary data.</text>
</comment>
<evidence type="ECO:0000313" key="2">
    <source>
        <dbReference type="EMBL" id="PNX77274.1"/>
    </source>
</evidence>
<protein>
    <submittedName>
        <fullName evidence="2">Uncharacterized protein</fullName>
    </submittedName>
</protein>
<feature type="compositionally biased region" description="Gly residues" evidence="1">
    <location>
        <begin position="26"/>
        <end position="42"/>
    </location>
</feature>
<accession>A0A2K3LFI4</accession>
<dbReference type="EMBL" id="ASHM01032078">
    <property type="protein sequence ID" value="PNX77274.1"/>
    <property type="molecule type" value="Genomic_DNA"/>
</dbReference>
<organism evidence="2 3">
    <name type="scientific">Trifolium pratense</name>
    <name type="common">Red clover</name>
    <dbReference type="NCBI Taxonomy" id="57577"/>
    <lineage>
        <taxon>Eukaryota</taxon>
        <taxon>Viridiplantae</taxon>
        <taxon>Streptophyta</taxon>
        <taxon>Embryophyta</taxon>
        <taxon>Tracheophyta</taxon>
        <taxon>Spermatophyta</taxon>
        <taxon>Magnoliopsida</taxon>
        <taxon>eudicotyledons</taxon>
        <taxon>Gunneridae</taxon>
        <taxon>Pentapetalae</taxon>
        <taxon>rosids</taxon>
        <taxon>fabids</taxon>
        <taxon>Fabales</taxon>
        <taxon>Fabaceae</taxon>
        <taxon>Papilionoideae</taxon>
        <taxon>50 kb inversion clade</taxon>
        <taxon>NPAAA clade</taxon>
        <taxon>Hologalegina</taxon>
        <taxon>IRL clade</taxon>
        <taxon>Trifolieae</taxon>
        <taxon>Trifolium</taxon>
    </lineage>
</organism>
<dbReference type="AlphaFoldDB" id="A0A2K3LFI4"/>
<gene>
    <name evidence="2" type="ORF">L195_g033237</name>
</gene>
<name>A0A2K3LFI4_TRIPR</name>
<evidence type="ECO:0000313" key="3">
    <source>
        <dbReference type="Proteomes" id="UP000236291"/>
    </source>
</evidence>
<proteinExistence type="predicted"/>
<dbReference type="Proteomes" id="UP000236291">
    <property type="component" value="Unassembled WGS sequence"/>
</dbReference>
<sequence>MKLLCSVLSSSRKNVATGYQRVDVGDGGAEGGAERGGGGQYGGAAAVGV</sequence>
<evidence type="ECO:0000256" key="1">
    <source>
        <dbReference type="SAM" id="MobiDB-lite"/>
    </source>
</evidence>
<feature type="region of interest" description="Disordered" evidence="1">
    <location>
        <begin position="26"/>
        <end position="49"/>
    </location>
</feature>
<reference evidence="2 3" key="2">
    <citation type="journal article" date="2017" name="Front. Plant Sci.">
        <title>Gene Classification and Mining of Molecular Markers Useful in Red Clover (Trifolium pratense) Breeding.</title>
        <authorList>
            <person name="Istvanek J."/>
            <person name="Dluhosova J."/>
            <person name="Dluhos P."/>
            <person name="Patkova L."/>
            <person name="Nedelnik J."/>
            <person name="Repkova J."/>
        </authorList>
    </citation>
    <scope>NUCLEOTIDE SEQUENCE [LARGE SCALE GENOMIC DNA]</scope>
    <source>
        <strain evidence="3">cv. Tatra</strain>
        <tissue evidence="2">Young leaves</tissue>
    </source>
</reference>
<reference evidence="2 3" key="1">
    <citation type="journal article" date="2014" name="Am. J. Bot.">
        <title>Genome assembly and annotation for red clover (Trifolium pratense; Fabaceae).</title>
        <authorList>
            <person name="Istvanek J."/>
            <person name="Jaros M."/>
            <person name="Krenek A."/>
            <person name="Repkova J."/>
        </authorList>
    </citation>
    <scope>NUCLEOTIDE SEQUENCE [LARGE SCALE GENOMIC DNA]</scope>
    <source>
        <strain evidence="3">cv. Tatra</strain>
        <tissue evidence="2">Young leaves</tissue>
    </source>
</reference>